<feature type="transmembrane region" description="Helical" evidence="1">
    <location>
        <begin position="6"/>
        <end position="27"/>
    </location>
</feature>
<dbReference type="AlphaFoldDB" id="A0A1G1V520"/>
<gene>
    <name evidence="2" type="ORF">A3D26_00165</name>
</gene>
<dbReference type="Proteomes" id="UP000178319">
    <property type="component" value="Unassembled WGS sequence"/>
</dbReference>
<organism evidence="2 3">
    <name type="scientific">Candidatus Blackburnbacteria bacterium RIFCSPHIGHO2_02_FULL_44_20</name>
    <dbReference type="NCBI Taxonomy" id="1797516"/>
    <lineage>
        <taxon>Bacteria</taxon>
        <taxon>Candidatus Blackburniibacteriota</taxon>
    </lineage>
</organism>
<dbReference type="EMBL" id="MHBZ01000033">
    <property type="protein sequence ID" value="OGY10500.1"/>
    <property type="molecule type" value="Genomic_DNA"/>
</dbReference>
<proteinExistence type="predicted"/>
<evidence type="ECO:0000313" key="2">
    <source>
        <dbReference type="EMBL" id="OGY10500.1"/>
    </source>
</evidence>
<comment type="caution">
    <text evidence="2">The sequence shown here is derived from an EMBL/GenBank/DDBJ whole genome shotgun (WGS) entry which is preliminary data.</text>
</comment>
<accession>A0A1G1V520</accession>
<evidence type="ECO:0000256" key="1">
    <source>
        <dbReference type="SAM" id="Phobius"/>
    </source>
</evidence>
<keyword evidence="1" id="KW-0472">Membrane</keyword>
<keyword evidence="1" id="KW-1133">Transmembrane helix</keyword>
<reference evidence="2 3" key="1">
    <citation type="journal article" date="2016" name="Nat. Commun.">
        <title>Thousands of microbial genomes shed light on interconnected biogeochemical processes in an aquifer system.</title>
        <authorList>
            <person name="Anantharaman K."/>
            <person name="Brown C.T."/>
            <person name="Hug L.A."/>
            <person name="Sharon I."/>
            <person name="Castelle C.J."/>
            <person name="Probst A.J."/>
            <person name="Thomas B.C."/>
            <person name="Singh A."/>
            <person name="Wilkins M.J."/>
            <person name="Karaoz U."/>
            <person name="Brodie E.L."/>
            <person name="Williams K.H."/>
            <person name="Hubbard S.S."/>
            <person name="Banfield J.F."/>
        </authorList>
    </citation>
    <scope>NUCLEOTIDE SEQUENCE [LARGE SCALE GENOMIC DNA]</scope>
</reference>
<evidence type="ECO:0000313" key="3">
    <source>
        <dbReference type="Proteomes" id="UP000178319"/>
    </source>
</evidence>
<sequence length="95" mass="10771">MTMVIVPWSLYFVKCVVTVFGWTLYFSGEMSYNSSQMAERDIPSLDIRMLELGGQLKVAAQRVRQAEGEVAGLGLNPTILRRFTDLWMRPGLGLR</sequence>
<dbReference type="STRING" id="1797516.A3D26_00165"/>
<name>A0A1G1V520_9BACT</name>
<keyword evidence="1" id="KW-0812">Transmembrane</keyword>
<protein>
    <submittedName>
        <fullName evidence="2">Uncharacterized protein</fullName>
    </submittedName>
</protein>